<dbReference type="SUPFAM" id="SSF52540">
    <property type="entry name" value="P-loop containing nucleoside triphosphate hydrolases"/>
    <property type="match status" value="1"/>
</dbReference>
<evidence type="ECO:0000256" key="4">
    <source>
        <dbReference type="ARBA" id="ARBA00022741"/>
    </source>
</evidence>
<dbReference type="InterPro" id="IPR003593">
    <property type="entry name" value="AAA+_ATPase"/>
</dbReference>
<dbReference type="InterPro" id="IPR050683">
    <property type="entry name" value="Bact_Polysacc_Export_ATP-bd"/>
</dbReference>
<dbReference type="Gene3D" id="3.40.50.300">
    <property type="entry name" value="P-loop containing nucleotide triphosphate hydrolases"/>
    <property type="match status" value="1"/>
</dbReference>
<evidence type="ECO:0000256" key="2">
    <source>
        <dbReference type="ARBA" id="ARBA00022448"/>
    </source>
</evidence>
<sequence length="447" mass="48105">MTSATATAPAPSCPAPAAPAAGEVVLQVEHVSKEYKQYASPRQRLKSLLTGRANHYSHWALRDVSFTLRRGQCLGLVGNNGAGKSTLLKLITDTLRPSQGTIVRQGRLTAILELGAGFHPDFTGRMNLYFGASLIGISQEEMARLEPQVLAFADIGAAIDRPVKTYSSGMVVRLAFALITAVEPDILVIDEALAVGDQAFQKKCIERIEQFRRNGCSILFCSHSPYHIRELCDVALWLDGGQMRALGETSDVLAAYEQHLRQASGTSAQVTQSAPDGATTLAASPSAPGTPDAGAGYNGIDRPHNGMPAQIVGFTVDGLDAAGQLTSADLVVHMRVRVPEGEQPVFGVMLEQHFGAGITSVLSHRDGFTPTRSADGLWRASLRFPDLPLNTGEYVLGLYLFDAAGLVVYEEWQKCLIFKYSNPHTTPGLVQLPRRWEATPAEPENAA</sequence>
<protein>
    <submittedName>
        <fullName evidence="8">ABC transporter ATP-binding protein</fullName>
    </submittedName>
</protein>
<dbReference type="Proteomes" id="UP000267521">
    <property type="component" value="Unassembled WGS sequence"/>
</dbReference>
<dbReference type="EMBL" id="RDQM01000023">
    <property type="protein sequence ID" value="RMW94616.1"/>
    <property type="molecule type" value="Genomic_DNA"/>
</dbReference>
<dbReference type="InterPro" id="IPR015860">
    <property type="entry name" value="ABC_transpr_TagH-like"/>
</dbReference>
<reference evidence="8 9" key="1">
    <citation type="submission" date="2018-10" db="EMBL/GenBank/DDBJ databases">
        <title>Comamonadaceae CDC group NO-1 genome sequencing and assembly.</title>
        <authorList>
            <person name="Bernier A.-M."/>
            <person name="Bernard K."/>
        </authorList>
    </citation>
    <scope>NUCLEOTIDE SEQUENCE [LARGE SCALE GENOMIC DNA]</scope>
    <source>
        <strain evidence="8 9">NML970147</strain>
    </source>
</reference>
<name>A0A3M6PV51_9BURK</name>
<dbReference type="GO" id="GO:0005524">
    <property type="term" value="F:ATP binding"/>
    <property type="evidence" value="ECO:0007669"/>
    <property type="project" value="UniProtKB-KW"/>
</dbReference>
<keyword evidence="2" id="KW-0813">Transport</keyword>
<comment type="similarity">
    <text evidence="1">Belongs to the ABC transporter superfamily.</text>
</comment>
<accession>A0A3M6PV51</accession>
<dbReference type="InterPro" id="IPR029439">
    <property type="entry name" value="Wzt_C"/>
</dbReference>
<dbReference type="GO" id="GO:0016887">
    <property type="term" value="F:ATP hydrolysis activity"/>
    <property type="evidence" value="ECO:0007669"/>
    <property type="project" value="InterPro"/>
</dbReference>
<dbReference type="Pfam" id="PF00005">
    <property type="entry name" value="ABC_tran"/>
    <property type="match status" value="1"/>
</dbReference>
<dbReference type="PANTHER" id="PTHR46743">
    <property type="entry name" value="TEICHOIC ACIDS EXPORT ATP-BINDING PROTEIN TAGH"/>
    <property type="match status" value="1"/>
</dbReference>
<dbReference type="Gene3D" id="2.70.50.60">
    <property type="entry name" value="abc- transporter (atp binding component) like domain"/>
    <property type="match status" value="1"/>
</dbReference>
<dbReference type="AlphaFoldDB" id="A0A3M6PV51"/>
<evidence type="ECO:0000256" key="6">
    <source>
        <dbReference type="SAM" id="MobiDB-lite"/>
    </source>
</evidence>
<dbReference type="InterPro" id="IPR027417">
    <property type="entry name" value="P-loop_NTPase"/>
</dbReference>
<proteinExistence type="inferred from homology"/>
<keyword evidence="3" id="KW-1003">Cell membrane</keyword>
<evidence type="ECO:0000256" key="3">
    <source>
        <dbReference type="ARBA" id="ARBA00022475"/>
    </source>
</evidence>
<feature type="region of interest" description="Disordered" evidence="6">
    <location>
        <begin position="266"/>
        <end position="301"/>
    </location>
</feature>
<feature type="domain" description="ABC transporter" evidence="7">
    <location>
        <begin position="43"/>
        <end position="265"/>
    </location>
</feature>
<keyword evidence="5 8" id="KW-0067">ATP-binding</keyword>
<dbReference type="GO" id="GO:0140359">
    <property type="term" value="F:ABC-type transporter activity"/>
    <property type="evidence" value="ECO:0007669"/>
    <property type="project" value="InterPro"/>
</dbReference>
<dbReference type="GO" id="GO:0016020">
    <property type="term" value="C:membrane"/>
    <property type="evidence" value="ECO:0007669"/>
    <property type="project" value="InterPro"/>
</dbReference>
<dbReference type="SMART" id="SM00382">
    <property type="entry name" value="AAA"/>
    <property type="match status" value="1"/>
</dbReference>
<keyword evidence="3" id="KW-0472">Membrane</keyword>
<evidence type="ECO:0000259" key="7">
    <source>
        <dbReference type="PROSITE" id="PS50893"/>
    </source>
</evidence>
<dbReference type="InterPro" id="IPR003439">
    <property type="entry name" value="ABC_transporter-like_ATP-bd"/>
</dbReference>
<evidence type="ECO:0000256" key="5">
    <source>
        <dbReference type="ARBA" id="ARBA00022840"/>
    </source>
</evidence>
<dbReference type="CDD" id="cd10147">
    <property type="entry name" value="Wzt_C-like"/>
    <property type="match status" value="1"/>
</dbReference>
<dbReference type="CDD" id="cd03220">
    <property type="entry name" value="ABC_KpsT_Wzt"/>
    <property type="match status" value="1"/>
</dbReference>
<organism evidence="8 9">
    <name type="scientific">Allofranklinella schreckenbergeri</name>
    <dbReference type="NCBI Taxonomy" id="1076744"/>
    <lineage>
        <taxon>Bacteria</taxon>
        <taxon>Pseudomonadati</taxon>
        <taxon>Pseudomonadota</taxon>
        <taxon>Betaproteobacteria</taxon>
        <taxon>Burkholderiales</taxon>
        <taxon>Comamonadaceae</taxon>
        <taxon>Allofranklinella</taxon>
    </lineage>
</organism>
<evidence type="ECO:0000256" key="1">
    <source>
        <dbReference type="ARBA" id="ARBA00005417"/>
    </source>
</evidence>
<evidence type="ECO:0000313" key="9">
    <source>
        <dbReference type="Proteomes" id="UP000267521"/>
    </source>
</evidence>
<evidence type="ECO:0000313" key="8">
    <source>
        <dbReference type="EMBL" id="RMW94616.1"/>
    </source>
</evidence>
<comment type="caution">
    <text evidence="8">The sequence shown here is derived from an EMBL/GenBank/DDBJ whole genome shotgun (WGS) entry which is preliminary data.</text>
</comment>
<gene>
    <name evidence="8" type="ORF">EBQ26_12210</name>
</gene>
<dbReference type="PANTHER" id="PTHR46743:SF2">
    <property type="entry name" value="TEICHOIC ACIDS EXPORT ATP-BINDING PROTEIN TAGH"/>
    <property type="match status" value="1"/>
</dbReference>
<dbReference type="PROSITE" id="PS50893">
    <property type="entry name" value="ABC_TRANSPORTER_2"/>
    <property type="match status" value="1"/>
</dbReference>
<keyword evidence="4" id="KW-0547">Nucleotide-binding</keyword>